<keyword evidence="2" id="KW-0813">Transport</keyword>
<feature type="transmembrane region" description="Helical" evidence="6">
    <location>
        <begin position="525"/>
        <end position="544"/>
    </location>
</feature>
<feature type="transmembrane region" description="Helical" evidence="6">
    <location>
        <begin position="6"/>
        <end position="24"/>
    </location>
</feature>
<sequence>FQIEVLAFIVTTNCFTILLAIVTTSHPSILPVAMYFKPPGVNISPSFVSDGEKNAAVITVPPRFRGTHADQKDMAMLGKPQELRRNFRFVTMLGFASTVMSSWELLLPLWSFVLTDGGTPILFWGFIVVGFIMGLVYASIAELASMSPTSGGQYHWVSECAPVSVRKLLSYTTGWLCAIGWQVYLAGVCFMIGRIIQGLMILNLDSYDPQPWHVTLITIAVAILAIMFNTVLAEQLPVLEGVALLLHMLGFFAIIIPLWVMGPRRNSYDTLLNFTNNGGWPSTSLSAMIGMSASPLSVLIGFDCSVHMAEEIRDASITLPKAMVWSVGPNALMAFLMGITLSFTVGNPDAIAMTPTNEPFIQIFFNATNSHGATNAMCATIIIMLMCNAVSEVATASRQIWSFARDGGLPCSKWLATVTPGWNIPIRAVSVPLVVTSAIACINLGSSTALNAINSLGGVAILTSYIIAISALIWRRLYGAPLPRRRWSLGQSGLWINIAAVALLLPVWFFMFWPLAQPVTATDMNWSSTMFGGVMIIALVYYAFKGKHEYIEPVLLIKRD</sequence>
<dbReference type="AlphaFoldDB" id="A0A4S9T4W4"/>
<evidence type="ECO:0000256" key="5">
    <source>
        <dbReference type="ARBA" id="ARBA00023136"/>
    </source>
</evidence>
<dbReference type="PANTHER" id="PTHR45649:SF41">
    <property type="entry name" value="TRANSPORTER, PUTATIVE (EUROFUNG)-RELATED"/>
    <property type="match status" value="1"/>
</dbReference>
<dbReference type="Pfam" id="PF13520">
    <property type="entry name" value="AA_permease_2"/>
    <property type="match status" value="1"/>
</dbReference>
<feature type="transmembrane region" description="Helical" evidence="6">
    <location>
        <begin position="282"/>
        <end position="302"/>
    </location>
</feature>
<accession>A0A4S9T4W4</accession>
<dbReference type="PANTHER" id="PTHR45649">
    <property type="entry name" value="AMINO-ACID PERMEASE BAT1"/>
    <property type="match status" value="1"/>
</dbReference>
<name>A0A4S9T4W4_AURPU</name>
<dbReference type="Gene3D" id="1.20.1740.10">
    <property type="entry name" value="Amino acid/polyamine transporter I"/>
    <property type="match status" value="1"/>
</dbReference>
<evidence type="ECO:0000256" key="6">
    <source>
        <dbReference type="SAM" id="Phobius"/>
    </source>
</evidence>
<evidence type="ECO:0000256" key="4">
    <source>
        <dbReference type="ARBA" id="ARBA00022989"/>
    </source>
</evidence>
<organism evidence="7 8">
    <name type="scientific">Aureobasidium pullulans</name>
    <name type="common">Black yeast</name>
    <name type="synonym">Pullularia pullulans</name>
    <dbReference type="NCBI Taxonomy" id="5580"/>
    <lineage>
        <taxon>Eukaryota</taxon>
        <taxon>Fungi</taxon>
        <taxon>Dikarya</taxon>
        <taxon>Ascomycota</taxon>
        <taxon>Pezizomycotina</taxon>
        <taxon>Dothideomycetes</taxon>
        <taxon>Dothideomycetidae</taxon>
        <taxon>Dothideales</taxon>
        <taxon>Saccotheciaceae</taxon>
        <taxon>Aureobasidium</taxon>
    </lineage>
</organism>
<evidence type="ECO:0000256" key="1">
    <source>
        <dbReference type="ARBA" id="ARBA00004141"/>
    </source>
</evidence>
<comment type="subcellular location">
    <subcellularLocation>
        <location evidence="1">Membrane</location>
        <topology evidence="1">Multi-pass membrane protein</topology>
    </subcellularLocation>
</comment>
<dbReference type="InterPro" id="IPR002293">
    <property type="entry name" value="AA/rel_permease1"/>
</dbReference>
<evidence type="ECO:0000313" key="8">
    <source>
        <dbReference type="Proteomes" id="UP000310121"/>
    </source>
</evidence>
<feature type="transmembrane region" description="Helical" evidence="6">
    <location>
        <begin position="89"/>
        <end position="109"/>
    </location>
</feature>
<feature type="non-terminal residue" evidence="7">
    <location>
        <position position="1"/>
    </location>
</feature>
<dbReference type="GO" id="GO:0022857">
    <property type="term" value="F:transmembrane transporter activity"/>
    <property type="evidence" value="ECO:0007669"/>
    <property type="project" value="InterPro"/>
</dbReference>
<dbReference type="EMBL" id="QZBN01001646">
    <property type="protein sequence ID" value="THZ19494.1"/>
    <property type="molecule type" value="Genomic_DNA"/>
</dbReference>
<comment type="caution">
    <text evidence="7">The sequence shown here is derived from an EMBL/GenBank/DDBJ whole genome shotgun (WGS) entry which is preliminary data.</text>
</comment>
<feature type="transmembrane region" description="Helical" evidence="6">
    <location>
        <begin position="121"/>
        <end position="140"/>
    </location>
</feature>
<protein>
    <submittedName>
        <fullName evidence="7">Amino acid transporter-like protein</fullName>
    </submittedName>
</protein>
<evidence type="ECO:0000256" key="2">
    <source>
        <dbReference type="ARBA" id="ARBA00022448"/>
    </source>
</evidence>
<dbReference type="Proteomes" id="UP000310121">
    <property type="component" value="Unassembled WGS sequence"/>
</dbReference>
<feature type="transmembrane region" description="Helical" evidence="6">
    <location>
        <begin position="175"/>
        <end position="200"/>
    </location>
</feature>
<proteinExistence type="predicted"/>
<evidence type="ECO:0000313" key="7">
    <source>
        <dbReference type="EMBL" id="THZ19494.1"/>
    </source>
</evidence>
<feature type="transmembrane region" description="Helical" evidence="6">
    <location>
        <begin position="494"/>
        <end position="513"/>
    </location>
</feature>
<feature type="transmembrane region" description="Helical" evidence="6">
    <location>
        <begin position="244"/>
        <end position="262"/>
    </location>
</feature>
<keyword evidence="3 6" id="KW-0812">Transmembrane</keyword>
<gene>
    <name evidence="7" type="ORF">D6C90_09690</name>
</gene>
<dbReference type="GO" id="GO:0016020">
    <property type="term" value="C:membrane"/>
    <property type="evidence" value="ECO:0007669"/>
    <property type="project" value="UniProtKB-SubCell"/>
</dbReference>
<keyword evidence="5 6" id="KW-0472">Membrane</keyword>
<dbReference type="PIRSF" id="PIRSF006060">
    <property type="entry name" value="AA_transporter"/>
    <property type="match status" value="1"/>
</dbReference>
<feature type="transmembrane region" description="Helical" evidence="6">
    <location>
        <begin position="452"/>
        <end position="474"/>
    </location>
</feature>
<feature type="transmembrane region" description="Helical" evidence="6">
    <location>
        <begin position="212"/>
        <end position="232"/>
    </location>
</feature>
<evidence type="ECO:0000256" key="3">
    <source>
        <dbReference type="ARBA" id="ARBA00022692"/>
    </source>
</evidence>
<feature type="transmembrane region" description="Helical" evidence="6">
    <location>
        <begin position="323"/>
        <end position="345"/>
    </location>
</feature>
<keyword evidence="4 6" id="KW-1133">Transmembrane helix</keyword>
<reference evidence="7 8" key="1">
    <citation type="submission" date="2018-10" db="EMBL/GenBank/DDBJ databases">
        <title>Fifty Aureobasidium pullulans genomes reveal a recombining polyextremotolerant generalist.</title>
        <authorList>
            <person name="Gostincar C."/>
            <person name="Turk M."/>
            <person name="Zajc J."/>
            <person name="Gunde-Cimerman N."/>
        </authorList>
    </citation>
    <scope>NUCLEOTIDE SEQUENCE [LARGE SCALE GENOMIC DNA]</scope>
    <source>
        <strain evidence="7 8">EXF-3844</strain>
    </source>
</reference>